<organism evidence="1 3">
    <name type="scientific">Burkholderia lata (strain ATCC 17760 / DSM 23089 / LMG 22485 / NCIMB 9086 / R18194 / 383)</name>
    <dbReference type="NCBI Taxonomy" id="482957"/>
    <lineage>
        <taxon>Bacteria</taxon>
        <taxon>Pseudomonadati</taxon>
        <taxon>Pseudomonadota</taxon>
        <taxon>Betaproteobacteria</taxon>
        <taxon>Burkholderiales</taxon>
        <taxon>Burkholderiaceae</taxon>
        <taxon>Burkholderia</taxon>
        <taxon>Burkholderia cepacia complex</taxon>
    </lineage>
</organism>
<proteinExistence type="predicted"/>
<evidence type="ECO:0000313" key="3">
    <source>
        <dbReference type="Proteomes" id="UP000494218"/>
    </source>
</evidence>
<dbReference type="EMBL" id="CABVPW010000002">
    <property type="protein sequence ID" value="VWB17198.1"/>
    <property type="molecule type" value="Genomic_DNA"/>
</dbReference>
<evidence type="ECO:0000313" key="4">
    <source>
        <dbReference type="Proteomes" id="UP000494260"/>
    </source>
</evidence>
<reference evidence="3 4" key="1">
    <citation type="submission" date="2019-09" db="EMBL/GenBank/DDBJ databases">
        <authorList>
            <person name="Depoorter E."/>
        </authorList>
    </citation>
    <scope>NUCLEOTIDE SEQUENCE [LARGE SCALE GENOMIC DNA]</scope>
    <source>
        <strain evidence="1">LMG 23254</strain>
        <strain evidence="2">R-18109</strain>
    </source>
</reference>
<dbReference type="AlphaFoldDB" id="A0A3G3HEI5"/>
<dbReference type="EMBL" id="CABVQH010000036">
    <property type="protein sequence ID" value="VWD36090.1"/>
    <property type="molecule type" value="Genomic_DNA"/>
</dbReference>
<dbReference type="Proteomes" id="UP000494218">
    <property type="component" value="Unassembled WGS sequence"/>
</dbReference>
<evidence type="ECO:0000313" key="2">
    <source>
        <dbReference type="EMBL" id="VWD36090.1"/>
    </source>
</evidence>
<dbReference type="Proteomes" id="UP000494260">
    <property type="component" value="Unassembled WGS sequence"/>
</dbReference>
<accession>A0A3G3HEI5</accession>
<gene>
    <name evidence="2" type="ORF">BLA18109_07028</name>
    <name evidence="1" type="ORF">BLA23254_00649</name>
</gene>
<name>A0A3G3HEI5_BURL3</name>
<sequence>MSWYCEVERELVHIRRAIGLLEQAQHAFIKRSPVSDPAYWKVKLNKLRTQSQRNKVIELQVDELLGRLERMHDSHS</sequence>
<protein>
    <submittedName>
        <fullName evidence="1">Uncharacterized protein</fullName>
    </submittedName>
</protein>
<evidence type="ECO:0000313" key="1">
    <source>
        <dbReference type="EMBL" id="VWB17198.1"/>
    </source>
</evidence>